<dbReference type="Proteomes" id="UP000054262">
    <property type="component" value="Unassembled WGS sequence"/>
</dbReference>
<evidence type="ECO:0000259" key="1">
    <source>
        <dbReference type="Pfam" id="PF02426"/>
    </source>
</evidence>
<accession>A0P749</accession>
<dbReference type="InterPro" id="IPR026029">
    <property type="entry name" value="MLI_dom"/>
</dbReference>
<dbReference type="AlphaFoldDB" id="A0P749"/>
<comment type="caution">
    <text evidence="2">The sequence shown here is derived from an EMBL/GenBank/DDBJ whole genome shotgun (WGS) entry which is preliminary data.</text>
</comment>
<organism evidence="2 3">
    <name type="scientific">Methylophilales bacterium HTCC2181</name>
    <dbReference type="NCBI Taxonomy" id="383631"/>
    <lineage>
        <taxon>Bacteria</taxon>
        <taxon>Pseudomonadati</taxon>
        <taxon>Pseudomonadota</taxon>
        <taxon>Betaproteobacteria</taxon>
        <taxon>Nitrosomonadales</taxon>
        <taxon>OM43 clade</taxon>
    </lineage>
</organism>
<evidence type="ECO:0000313" key="2">
    <source>
        <dbReference type="EMBL" id="EAV47359.1"/>
    </source>
</evidence>
<dbReference type="OrthoDB" id="2889526at2"/>
<dbReference type="EMBL" id="AAUX01000001">
    <property type="protein sequence ID" value="EAV47359.1"/>
    <property type="molecule type" value="Genomic_DNA"/>
</dbReference>
<sequence length="104" mass="11755">MLFHLDFQVGYSANMTQNDLFDIWTEEAGAALGAKEAGVVVDLWKVVGERNVIAIVNVESHEMLDQILLDLPIMRRMGQHVQVNVRAIRTYEGFASDVKDRHNS</sequence>
<dbReference type="SUPFAM" id="SSF54909">
    <property type="entry name" value="Dimeric alpha+beta barrel"/>
    <property type="match status" value="1"/>
</dbReference>
<dbReference type="Gene3D" id="3.30.70.1060">
    <property type="entry name" value="Dimeric alpha+beta barrel"/>
    <property type="match status" value="1"/>
</dbReference>
<protein>
    <submittedName>
        <fullName evidence="2">Hypothetical transporter</fullName>
    </submittedName>
</protein>
<dbReference type="Pfam" id="PF02426">
    <property type="entry name" value="MIase"/>
    <property type="match status" value="1"/>
</dbReference>
<evidence type="ECO:0000313" key="3">
    <source>
        <dbReference type="Proteomes" id="UP000054262"/>
    </source>
</evidence>
<proteinExistence type="predicted"/>
<feature type="domain" description="Muconolactone isomerase" evidence="1">
    <location>
        <begin position="1"/>
        <end position="82"/>
    </location>
</feature>
<keyword evidence="3" id="KW-1185">Reference proteome</keyword>
<name>A0P749_9PROT</name>
<dbReference type="InterPro" id="IPR011008">
    <property type="entry name" value="Dimeric_a/b-barrel"/>
</dbReference>
<reference evidence="2 3" key="1">
    <citation type="submission" date="2006-11" db="EMBL/GenBank/DDBJ databases">
        <authorList>
            <person name="Giovannoni S."/>
            <person name="Vergin K."/>
            <person name="Ferriera S."/>
            <person name="Johnson J."/>
            <person name="Kravitz S."/>
            <person name="Beeson K."/>
            <person name="Sutton G."/>
            <person name="Rogers Y.-H."/>
            <person name="Friedman R."/>
            <person name="Frazier M."/>
            <person name="Venter J.C."/>
        </authorList>
    </citation>
    <scope>NUCLEOTIDE SEQUENCE [LARGE SCALE GENOMIC DNA]</scope>
    <source>
        <strain evidence="2 3">HTCC2181</strain>
    </source>
</reference>
<gene>
    <name evidence="2" type="ORF">MB2181_04760</name>
</gene>